<dbReference type="PANTHER" id="PTHR43656">
    <property type="entry name" value="BINDING OXIDOREDUCTASE, PUTATIVE (AFU_ORTHOLOGUE AFUA_2G08260)-RELATED"/>
    <property type="match status" value="1"/>
</dbReference>
<organism evidence="4 5">
    <name type="scientific">Panagrolaimus davidi</name>
    <dbReference type="NCBI Taxonomy" id="227884"/>
    <lineage>
        <taxon>Eukaryota</taxon>
        <taxon>Metazoa</taxon>
        <taxon>Ecdysozoa</taxon>
        <taxon>Nematoda</taxon>
        <taxon>Chromadorea</taxon>
        <taxon>Rhabditida</taxon>
        <taxon>Tylenchina</taxon>
        <taxon>Panagrolaimomorpha</taxon>
        <taxon>Panagrolaimoidea</taxon>
        <taxon>Panagrolaimidae</taxon>
        <taxon>Panagrolaimus</taxon>
    </lineage>
</organism>
<protein>
    <submittedName>
        <fullName evidence="5">NADH:flavin oxidoreductase/NADH oxidase N-terminal domain-containing protein</fullName>
    </submittedName>
</protein>
<dbReference type="WBParaSite" id="PDA_v2.g2716.t1">
    <property type="protein sequence ID" value="PDA_v2.g2716.t1"/>
    <property type="gene ID" value="PDA_v2.g2716"/>
</dbReference>
<dbReference type="CDD" id="cd04733">
    <property type="entry name" value="OYE_like_2_FMN"/>
    <property type="match status" value="1"/>
</dbReference>
<keyword evidence="2" id="KW-0560">Oxidoreductase</keyword>
<dbReference type="InterPro" id="IPR051799">
    <property type="entry name" value="NADH_flavin_oxidoreductase"/>
</dbReference>
<sequence>MVKRILVQDHVDPTILSDKLVFPTSKRIVRNRFLKSALTELCAPWNPSNPDINGLPHDVHVNMYEKWSAGGAGVVVTGNIMVDQNHLESPGNTMIAKELDSPIRREIFSKIASKAKKHGALIIGQLGNAGRQTQRVVNPHPYSSSDVPLKIKNVGIRGFGTPKALTSEQVQTEIIDEFVFAAKFLFDVGFDGVQLHGAHGYMIAQFLSRTTNKRTDKYGGSSKNRARIIVDIYNAIRKEIPVETGFVVGIKLNSVEFQEEGLTNNEAVEIAQKIDNIGLDFIELPGGTYEDFKFKHRRETTVKREAFFLEFADKIKPAIKNAIVYVTGGFRTVPAMVQAIKENATDGIGLGRPITQDFDLPYQIINGLTQSAAEWPFADDYNSALFACTLQMCQAGLTEYSPEKGVNYGIMDLTDKRTLMEYQQVQNEIVHLIAKKAEEGKFLLSIIPYQLNQKQFICEGTIPEI</sequence>
<evidence type="ECO:0000313" key="5">
    <source>
        <dbReference type="WBParaSite" id="PDA_v2.g2716.t1"/>
    </source>
</evidence>
<accession>A0A914QIM2</accession>
<keyword evidence="4" id="KW-1185">Reference proteome</keyword>
<dbReference type="Gene3D" id="3.20.20.70">
    <property type="entry name" value="Aldolase class I"/>
    <property type="match status" value="1"/>
</dbReference>
<dbReference type="PANTHER" id="PTHR43656:SF5">
    <property type="entry name" value="NADH:FLAVIN OXIDOREDUCTASE_NADH OXIDASE N-TERMINAL DOMAIN-CONTAINING PROTEIN"/>
    <property type="match status" value="1"/>
</dbReference>
<dbReference type="GO" id="GO:0010181">
    <property type="term" value="F:FMN binding"/>
    <property type="evidence" value="ECO:0007669"/>
    <property type="project" value="InterPro"/>
</dbReference>
<feature type="domain" description="NADH:flavin oxidoreductase/NADH oxidase N-terminal" evidence="3">
    <location>
        <begin position="29"/>
        <end position="369"/>
    </location>
</feature>
<dbReference type="Proteomes" id="UP000887578">
    <property type="component" value="Unplaced"/>
</dbReference>
<dbReference type="InterPro" id="IPR001155">
    <property type="entry name" value="OxRdtase_FMN_N"/>
</dbReference>
<evidence type="ECO:0000256" key="2">
    <source>
        <dbReference type="ARBA" id="ARBA00023002"/>
    </source>
</evidence>
<dbReference type="Pfam" id="PF00724">
    <property type="entry name" value="Oxidored_FMN"/>
    <property type="match status" value="1"/>
</dbReference>
<proteinExistence type="predicted"/>
<dbReference type="GO" id="GO:0016491">
    <property type="term" value="F:oxidoreductase activity"/>
    <property type="evidence" value="ECO:0007669"/>
    <property type="project" value="UniProtKB-KW"/>
</dbReference>
<dbReference type="InterPro" id="IPR013785">
    <property type="entry name" value="Aldolase_TIM"/>
</dbReference>
<evidence type="ECO:0000313" key="4">
    <source>
        <dbReference type="Proteomes" id="UP000887578"/>
    </source>
</evidence>
<reference evidence="5" key="1">
    <citation type="submission" date="2022-11" db="UniProtKB">
        <authorList>
            <consortium name="WormBaseParasite"/>
        </authorList>
    </citation>
    <scope>IDENTIFICATION</scope>
</reference>
<evidence type="ECO:0000256" key="1">
    <source>
        <dbReference type="ARBA" id="ARBA00022630"/>
    </source>
</evidence>
<dbReference type="AlphaFoldDB" id="A0A914QIM2"/>
<dbReference type="SUPFAM" id="SSF51395">
    <property type="entry name" value="FMN-linked oxidoreductases"/>
    <property type="match status" value="1"/>
</dbReference>
<keyword evidence="1" id="KW-0285">Flavoprotein</keyword>
<evidence type="ECO:0000259" key="3">
    <source>
        <dbReference type="Pfam" id="PF00724"/>
    </source>
</evidence>
<name>A0A914QIM2_9BILA</name>